<dbReference type="OrthoDB" id="9806954at2"/>
<accession>A0A249JZI7</accession>
<evidence type="ECO:0000256" key="5">
    <source>
        <dbReference type="ARBA" id="ARBA00022763"/>
    </source>
</evidence>
<organism evidence="12 13">
    <name type="scientific">Candidatus Nanopelagicus limnae</name>
    <dbReference type="NCBI Taxonomy" id="1884634"/>
    <lineage>
        <taxon>Bacteria</taxon>
        <taxon>Bacillati</taxon>
        <taxon>Actinomycetota</taxon>
        <taxon>Actinomycetes</taxon>
        <taxon>Candidatus Nanopelagicales</taxon>
        <taxon>Candidatus Nanopelagicaceae</taxon>
        <taxon>Candidatus Nanopelagicus</taxon>
    </lineage>
</organism>
<evidence type="ECO:0000256" key="1">
    <source>
        <dbReference type="ARBA" id="ARBA00003618"/>
    </source>
</evidence>
<keyword evidence="6" id="KW-0067">ATP-binding</keyword>
<evidence type="ECO:0000256" key="8">
    <source>
        <dbReference type="ARBA" id="ARBA00033408"/>
    </source>
</evidence>
<evidence type="ECO:0000256" key="6">
    <source>
        <dbReference type="ARBA" id="ARBA00022840"/>
    </source>
</evidence>
<keyword evidence="4" id="KW-0547">Nucleotide-binding</keyword>
<name>A0A249JZI7_9ACTN</name>
<dbReference type="Pfam" id="PF02463">
    <property type="entry name" value="SMC_N"/>
    <property type="match status" value="1"/>
</dbReference>
<keyword evidence="5 9" id="KW-0227">DNA damage</keyword>
<dbReference type="GO" id="GO:0006281">
    <property type="term" value="P:DNA repair"/>
    <property type="evidence" value="ECO:0007669"/>
    <property type="project" value="UniProtKB-KW"/>
</dbReference>
<dbReference type="InterPro" id="IPR004604">
    <property type="entry name" value="DNA_recomb/repair_RecN"/>
</dbReference>
<feature type="coiled-coil region" evidence="10">
    <location>
        <begin position="173"/>
        <end position="217"/>
    </location>
</feature>
<proteinExistence type="inferred from homology"/>
<dbReference type="EMBL" id="CP016768">
    <property type="protein sequence ID" value="ASY09943.2"/>
    <property type="molecule type" value="Genomic_DNA"/>
</dbReference>
<dbReference type="PANTHER" id="PTHR11059">
    <property type="entry name" value="DNA REPAIR PROTEIN RECN"/>
    <property type="match status" value="1"/>
</dbReference>
<dbReference type="GO" id="GO:0005524">
    <property type="term" value="F:ATP binding"/>
    <property type="evidence" value="ECO:0007669"/>
    <property type="project" value="UniProtKB-KW"/>
</dbReference>
<reference evidence="13" key="1">
    <citation type="submission" date="2016-10" db="EMBL/GenBank/DDBJ databases">
        <title>High microdiversification within the ubiquitous acI lineage of Actinobacteria.</title>
        <authorList>
            <person name="Neuenschwander S.M."/>
            <person name="Salcher M."/>
            <person name="Ghai R."/>
            <person name="Pernthaler J."/>
        </authorList>
    </citation>
    <scope>NUCLEOTIDE SEQUENCE [LARGE SCALE GENOMIC DNA]</scope>
</reference>
<dbReference type="PIRSF" id="PIRSF003128">
    <property type="entry name" value="RecN"/>
    <property type="match status" value="1"/>
</dbReference>
<dbReference type="GO" id="GO:0006310">
    <property type="term" value="P:DNA recombination"/>
    <property type="evidence" value="ECO:0007669"/>
    <property type="project" value="InterPro"/>
</dbReference>
<dbReference type="Gene3D" id="3.40.50.300">
    <property type="entry name" value="P-loop containing nucleotide triphosphate hydrolases"/>
    <property type="match status" value="2"/>
</dbReference>
<dbReference type="PANTHER" id="PTHR11059:SF0">
    <property type="entry name" value="DNA REPAIR PROTEIN RECN"/>
    <property type="match status" value="1"/>
</dbReference>
<evidence type="ECO:0000313" key="12">
    <source>
        <dbReference type="EMBL" id="ASY09943.2"/>
    </source>
</evidence>
<protein>
    <recommendedName>
        <fullName evidence="3 9">DNA repair protein RecN</fullName>
    </recommendedName>
    <alternativeName>
        <fullName evidence="8 9">Recombination protein N</fullName>
    </alternativeName>
</protein>
<keyword evidence="13" id="KW-1185">Reference proteome</keyword>
<feature type="domain" description="AAA+ ATPase" evidence="11">
    <location>
        <begin position="41"/>
        <end position="535"/>
    </location>
</feature>
<dbReference type="Proteomes" id="UP000217153">
    <property type="component" value="Chromosome"/>
</dbReference>
<dbReference type="InterPro" id="IPR003395">
    <property type="entry name" value="RecF/RecN/SMC_N"/>
</dbReference>
<keyword evidence="10" id="KW-0175">Coiled coil</keyword>
<keyword evidence="7 9" id="KW-0234">DNA repair</keyword>
<dbReference type="InterPro" id="IPR027417">
    <property type="entry name" value="P-loop_NTPase"/>
</dbReference>
<evidence type="ECO:0000259" key="11">
    <source>
        <dbReference type="SMART" id="SM00382"/>
    </source>
</evidence>
<evidence type="ECO:0000256" key="10">
    <source>
        <dbReference type="SAM" id="Coils"/>
    </source>
</evidence>
<dbReference type="AlphaFoldDB" id="A0A249JZI7"/>
<evidence type="ECO:0000256" key="9">
    <source>
        <dbReference type="PIRNR" id="PIRNR003128"/>
    </source>
</evidence>
<comment type="function">
    <text evidence="1 9">May be involved in recombinational repair of damaged DNA.</text>
</comment>
<evidence type="ECO:0000256" key="3">
    <source>
        <dbReference type="ARBA" id="ARBA00021315"/>
    </source>
</evidence>
<sequence>MLNLSCQSRVGVGSKRIGKSSLEEISIRSLGVIESSNIEFKPGLTVLTGETGAGKTMVLTALGLVLGNKSDSDLVRQGQERAIVTGKFAVPKELAQQISEAGGEVEDESVVISRTVSTAGKSRVLVGGIVSSAAAVSSFASSLVEIHAQSSSSKLTKAGVARDLLDRFAGLDLENYQDTFEQYQQMKRRISELKDQLSQADRQIAELSELADEFARLSPKSGELVEIENEIAKLGSVELLNQAVSSALNLFENEDLSAVNLLQQIRKNLDQVNGKDKQLDQISERFTESLLNLQDISSDLTSYLSQLEADPNRFEKLQDRKSSLNSLLKRYGKGSDKEVAFEQLLLDGKSAKEKIADLSGGDQRIIELEKEAEILFKKLQEQGLSLSKLRNENGAKLSAQVTEEVRSLSMPNASFVIDQIVSDSKSPNSYTSTGIDEIFILFSAHSGGTPLALNKVASGGELSRVMLALEVVIAEAEPIGTYIFDEVDAGVGGKAAIEVGRRLAKLSKSAQVIVITHLAQVAAWADNHLVVKKSENGLVTQSDVMEVSANGRKIEIARMLSGQEDSQTAQEHAGELLAIVKNA</sequence>
<dbReference type="InterPro" id="IPR003593">
    <property type="entry name" value="AAA+_ATPase"/>
</dbReference>
<dbReference type="SMART" id="SM00382">
    <property type="entry name" value="AAA"/>
    <property type="match status" value="1"/>
</dbReference>
<evidence type="ECO:0000256" key="7">
    <source>
        <dbReference type="ARBA" id="ARBA00023204"/>
    </source>
</evidence>
<evidence type="ECO:0000313" key="13">
    <source>
        <dbReference type="Proteomes" id="UP000217153"/>
    </source>
</evidence>
<dbReference type="CDD" id="cd03241">
    <property type="entry name" value="ABC_RecN"/>
    <property type="match status" value="1"/>
</dbReference>
<dbReference type="GO" id="GO:0043590">
    <property type="term" value="C:bacterial nucleoid"/>
    <property type="evidence" value="ECO:0007669"/>
    <property type="project" value="TreeGrafter"/>
</dbReference>
<dbReference type="GO" id="GO:0009432">
    <property type="term" value="P:SOS response"/>
    <property type="evidence" value="ECO:0007669"/>
    <property type="project" value="TreeGrafter"/>
</dbReference>
<gene>
    <name evidence="12" type="primary">recN</name>
    <name evidence="12" type="ORF">B1s21122_03440</name>
</gene>
<dbReference type="KEGG" id="abam:B1s21122_03440"/>
<evidence type="ECO:0000256" key="4">
    <source>
        <dbReference type="ARBA" id="ARBA00022741"/>
    </source>
</evidence>
<evidence type="ECO:0000256" key="2">
    <source>
        <dbReference type="ARBA" id="ARBA00009441"/>
    </source>
</evidence>
<dbReference type="NCBIfam" id="TIGR00634">
    <property type="entry name" value="recN"/>
    <property type="match status" value="1"/>
</dbReference>
<comment type="similarity">
    <text evidence="2 9">Belongs to the RecN family.</text>
</comment>
<dbReference type="SUPFAM" id="SSF52540">
    <property type="entry name" value="P-loop containing nucleoside triphosphate hydrolases"/>
    <property type="match status" value="1"/>
</dbReference>